<organism evidence="9 10">
    <name type="scientific">Heterostelium pallidum (strain ATCC 26659 / Pp 5 / PN500)</name>
    <name type="common">Cellular slime mold</name>
    <name type="synonym">Polysphondylium pallidum</name>
    <dbReference type="NCBI Taxonomy" id="670386"/>
    <lineage>
        <taxon>Eukaryota</taxon>
        <taxon>Amoebozoa</taxon>
        <taxon>Evosea</taxon>
        <taxon>Eumycetozoa</taxon>
        <taxon>Dictyostelia</taxon>
        <taxon>Acytosteliales</taxon>
        <taxon>Acytosteliaceae</taxon>
        <taxon>Heterostelium</taxon>
    </lineage>
</organism>
<sequence>MQNIGSETSKGYVLVTGGAGYIGSHTVVELINANYVPIVIDNLNNGYVEALNRIEVITGFRVEFHKIDLMNEVALSQLFDIRPITMVIHFAGYKSVTESVSKPLSYYDNNITGTLNLLKVMQAHNVKNIVFSSSANVYGNAETVPITEDLRHAATNPYGRTKMFVEAILKDQCISDAEWNCILLRYFNPVGAHPSGLIGEDPHDIPNNLVPYITQTAIGKREFLSVFGGDYETPDGTGIRDFIHVVDLARGHIAALDHISKNPGCVAYNLGTGRGYSVLEMVAAIGRAAGKDVPYKIVDRRPGDIGVSYADPSKAQRELGWKAVYNQNDMCEHAWKWQSMNPNGYRDAINNELYGAFRIH</sequence>
<dbReference type="InParanoid" id="D3BCT5"/>
<keyword evidence="5 7" id="KW-0520">NAD</keyword>
<dbReference type="Pfam" id="PF16363">
    <property type="entry name" value="GDP_Man_Dehyd"/>
    <property type="match status" value="1"/>
</dbReference>
<dbReference type="AlphaFoldDB" id="D3BCT5"/>
<evidence type="ECO:0000256" key="1">
    <source>
        <dbReference type="ARBA" id="ARBA00000083"/>
    </source>
</evidence>
<dbReference type="RefSeq" id="XP_020432847.1">
    <property type="nucleotide sequence ID" value="XM_020577173.1"/>
</dbReference>
<keyword evidence="7" id="KW-0119">Carbohydrate metabolism</keyword>
<feature type="domain" description="NAD(P)-binding" evidence="8">
    <location>
        <begin position="14"/>
        <end position="332"/>
    </location>
</feature>
<keyword evidence="10" id="KW-1185">Reference proteome</keyword>
<protein>
    <recommendedName>
        <fullName evidence="4 7">UDP-glucose 4-epimerase</fullName>
        <ecNumber evidence="4 7">5.1.3.2</ecNumber>
    </recommendedName>
</protein>
<dbReference type="CDD" id="cd05247">
    <property type="entry name" value="UDP_G4E_1_SDR_e"/>
    <property type="match status" value="1"/>
</dbReference>
<keyword evidence="6 7" id="KW-0413">Isomerase</keyword>
<dbReference type="Gene3D" id="3.90.25.10">
    <property type="entry name" value="UDP-galactose 4-epimerase, domain 1"/>
    <property type="match status" value="1"/>
</dbReference>
<dbReference type="PRINTS" id="PR01713">
    <property type="entry name" value="NUCEPIMERASE"/>
</dbReference>
<dbReference type="InterPro" id="IPR036291">
    <property type="entry name" value="NAD(P)-bd_dom_sf"/>
</dbReference>
<dbReference type="GO" id="GO:0005829">
    <property type="term" value="C:cytosol"/>
    <property type="evidence" value="ECO:0007669"/>
    <property type="project" value="TreeGrafter"/>
</dbReference>
<comment type="catalytic activity">
    <reaction evidence="1 7">
        <text>UDP-alpha-D-glucose = UDP-alpha-D-galactose</text>
        <dbReference type="Rhea" id="RHEA:22168"/>
        <dbReference type="ChEBI" id="CHEBI:58885"/>
        <dbReference type="ChEBI" id="CHEBI:66914"/>
        <dbReference type="EC" id="5.1.3.2"/>
    </reaction>
</comment>
<dbReference type="PANTHER" id="PTHR43725:SF47">
    <property type="entry name" value="UDP-GLUCOSE 4-EPIMERASE"/>
    <property type="match status" value="1"/>
</dbReference>
<comment type="pathway">
    <text evidence="3 7">Carbohydrate metabolism; galactose metabolism.</text>
</comment>
<dbReference type="GO" id="GO:0003978">
    <property type="term" value="F:UDP-glucose 4-epimerase activity"/>
    <property type="evidence" value="ECO:0007669"/>
    <property type="project" value="UniProtKB-UniRule"/>
</dbReference>
<evidence type="ECO:0000256" key="6">
    <source>
        <dbReference type="ARBA" id="ARBA00023235"/>
    </source>
</evidence>
<accession>D3BCT5</accession>
<gene>
    <name evidence="9" type="ORF">PPL_06313</name>
</gene>
<dbReference type="OMA" id="CVILRYF"/>
<dbReference type="EMBL" id="ADBJ01000028">
    <property type="protein sequence ID" value="EFA80727.1"/>
    <property type="molecule type" value="Genomic_DNA"/>
</dbReference>
<evidence type="ECO:0000256" key="4">
    <source>
        <dbReference type="ARBA" id="ARBA00013189"/>
    </source>
</evidence>
<name>D3BCT5_HETP5</name>
<dbReference type="PANTHER" id="PTHR43725">
    <property type="entry name" value="UDP-GLUCOSE 4-EPIMERASE"/>
    <property type="match status" value="1"/>
</dbReference>
<dbReference type="STRING" id="670386.D3BCT5"/>
<comment type="caution">
    <text evidence="9">The sequence shown here is derived from an EMBL/GenBank/DDBJ whole genome shotgun (WGS) entry which is preliminary data.</text>
</comment>
<dbReference type="InterPro" id="IPR005886">
    <property type="entry name" value="UDP_G4E"/>
</dbReference>
<dbReference type="NCBIfam" id="TIGR01179">
    <property type="entry name" value="galE"/>
    <property type="match status" value="1"/>
</dbReference>
<dbReference type="Gene3D" id="3.40.50.720">
    <property type="entry name" value="NAD(P)-binding Rossmann-like Domain"/>
    <property type="match status" value="1"/>
</dbReference>
<evidence type="ECO:0000313" key="9">
    <source>
        <dbReference type="EMBL" id="EFA80727.1"/>
    </source>
</evidence>
<evidence type="ECO:0000256" key="5">
    <source>
        <dbReference type="ARBA" id="ARBA00023027"/>
    </source>
</evidence>
<dbReference type="GO" id="GO:0006012">
    <property type="term" value="P:galactose metabolic process"/>
    <property type="evidence" value="ECO:0007669"/>
    <property type="project" value="UniProtKB-UniPathway"/>
</dbReference>
<comment type="cofactor">
    <cofactor evidence="2 7">
        <name>NAD(+)</name>
        <dbReference type="ChEBI" id="CHEBI:57540"/>
    </cofactor>
</comment>
<evidence type="ECO:0000256" key="2">
    <source>
        <dbReference type="ARBA" id="ARBA00001911"/>
    </source>
</evidence>
<dbReference type="Proteomes" id="UP000001396">
    <property type="component" value="Unassembled WGS sequence"/>
</dbReference>
<comment type="similarity">
    <text evidence="7">Belongs to the NAD(P)-dependent epimerase/dehydratase family.</text>
</comment>
<comment type="subunit">
    <text evidence="7">Homodimer.</text>
</comment>
<dbReference type="NCBIfam" id="NF007956">
    <property type="entry name" value="PRK10675.1"/>
    <property type="match status" value="1"/>
</dbReference>
<dbReference type="EC" id="5.1.3.2" evidence="4 7"/>
<dbReference type="SUPFAM" id="SSF51735">
    <property type="entry name" value="NAD(P)-binding Rossmann-fold domains"/>
    <property type="match status" value="1"/>
</dbReference>
<dbReference type="GeneID" id="31361796"/>
<proteinExistence type="inferred from homology"/>
<dbReference type="InterPro" id="IPR016040">
    <property type="entry name" value="NAD(P)-bd_dom"/>
</dbReference>
<evidence type="ECO:0000313" key="10">
    <source>
        <dbReference type="Proteomes" id="UP000001396"/>
    </source>
</evidence>
<reference evidence="9 10" key="1">
    <citation type="journal article" date="2011" name="Genome Res.">
        <title>Phylogeny-wide analysis of social amoeba genomes highlights ancient origins for complex intercellular communication.</title>
        <authorList>
            <person name="Heidel A.J."/>
            <person name="Lawal H.M."/>
            <person name="Felder M."/>
            <person name="Schilde C."/>
            <person name="Helps N.R."/>
            <person name="Tunggal B."/>
            <person name="Rivero F."/>
            <person name="John U."/>
            <person name="Schleicher M."/>
            <person name="Eichinger L."/>
            <person name="Platzer M."/>
            <person name="Noegel A.A."/>
            <person name="Schaap P."/>
            <person name="Gloeckner G."/>
        </authorList>
    </citation>
    <scope>NUCLEOTIDE SEQUENCE [LARGE SCALE GENOMIC DNA]</scope>
    <source>
        <strain evidence="10">ATCC 26659 / Pp 5 / PN500</strain>
    </source>
</reference>
<dbReference type="UniPathway" id="UPA00214"/>
<evidence type="ECO:0000256" key="7">
    <source>
        <dbReference type="RuleBase" id="RU366046"/>
    </source>
</evidence>
<evidence type="ECO:0000259" key="8">
    <source>
        <dbReference type="Pfam" id="PF16363"/>
    </source>
</evidence>
<evidence type="ECO:0000256" key="3">
    <source>
        <dbReference type="ARBA" id="ARBA00004947"/>
    </source>
</evidence>